<keyword evidence="4 8" id="KW-0460">Magnesium</keyword>
<dbReference type="SMR" id="A0A6P1EFJ2"/>
<dbReference type="Gene3D" id="3.40.50.300">
    <property type="entry name" value="P-loop containing nucleotide triphosphate hydrolases"/>
    <property type="match status" value="1"/>
</dbReference>
<sequence length="427" mass="47766">MDLTQTLTPVVTIGLNQHPNSFDYSMTELNNLAEANNMEVVETLIQKLDKPDPATYFGKGKIEELTQVVIDDGVDTIVANDELSPSQIRNIEKATKVRIIDRTGLILEIFANRAQSREAKLQVELAKLKYQLPRLHTSASQRLDQQTGTSSGGGFTNRGAGESQYELNRRTLENRITHVNRELKESSKADQTKRKQRDKSDTPTVALVGYTNAGKSTIMNGMINLFGNNDDKQVMVKDMLFATLDTSVRKLSLPDQKSFLLSDTVGFVSQLPHQLVQAFKSTLAEAANADLLVQVVDYSDPHREMMIKTTEETLKEIGVDNIPMVVALNKADKMDIAYPTREGDNLIMAATDQPSLKELANIIKEKVFKDYQTRSLLIPFDKGDIVSYLNDNTTILKTDYRENGTVVTAELNSVDAKRFEKYLLPTE</sequence>
<feature type="region of interest" description="Disordered" evidence="9">
    <location>
        <begin position="137"/>
        <end position="166"/>
    </location>
</feature>
<feature type="region of interest" description="Disordered" evidence="9">
    <location>
        <begin position="178"/>
        <end position="205"/>
    </location>
</feature>
<feature type="binding site" evidence="7">
    <location>
        <begin position="329"/>
        <end position="332"/>
    </location>
    <ligand>
        <name>GTP</name>
        <dbReference type="ChEBI" id="CHEBI:37565"/>
    </ligand>
</feature>
<dbReference type="GO" id="GO:0005525">
    <property type="term" value="F:GTP binding"/>
    <property type="evidence" value="ECO:0007669"/>
    <property type="project" value="UniProtKB-UniRule"/>
</dbReference>
<dbReference type="PROSITE" id="PS51705">
    <property type="entry name" value="G_HFLX"/>
    <property type="match status" value="1"/>
</dbReference>
<dbReference type="CDD" id="cd01878">
    <property type="entry name" value="HflX"/>
    <property type="match status" value="1"/>
</dbReference>
<comment type="function">
    <text evidence="6">GTPase that associates with the 50S ribosomal subunit and may have a role during protein synthesis or ribosome biogenesis.</text>
</comment>
<dbReference type="Proteomes" id="UP000465035">
    <property type="component" value="Chromosome"/>
</dbReference>
<evidence type="ECO:0000256" key="6">
    <source>
        <dbReference type="HAMAP-Rule" id="MF_00900"/>
    </source>
</evidence>
<comment type="subcellular location">
    <subcellularLocation>
        <location evidence="6">Cytoplasm</location>
    </subcellularLocation>
    <text evidence="6">May associate with membranes.</text>
</comment>
<dbReference type="RefSeq" id="WP_004466709.1">
    <property type="nucleotide sequence ID" value="NZ_CABKOL010000104.1"/>
</dbReference>
<evidence type="ECO:0000256" key="3">
    <source>
        <dbReference type="ARBA" id="ARBA00022741"/>
    </source>
</evidence>
<dbReference type="InterPro" id="IPR006073">
    <property type="entry name" value="GTP-bd"/>
</dbReference>
<evidence type="ECO:0000256" key="5">
    <source>
        <dbReference type="ARBA" id="ARBA00023134"/>
    </source>
</evidence>
<name>A0A6P1EFJ2_LENHI</name>
<dbReference type="Pfam" id="PF16360">
    <property type="entry name" value="GTP-bdg_M"/>
    <property type="match status" value="1"/>
</dbReference>
<dbReference type="PRINTS" id="PR00326">
    <property type="entry name" value="GTP1OBG"/>
</dbReference>
<evidence type="ECO:0000256" key="2">
    <source>
        <dbReference type="ARBA" id="ARBA00022723"/>
    </source>
</evidence>
<dbReference type="InterPro" id="IPR030394">
    <property type="entry name" value="G_HFLX_dom"/>
</dbReference>
<comment type="similarity">
    <text evidence="6">Belongs to the TRAFAC class OBG-HflX-like GTPase superfamily. HflX GTPase family.</text>
</comment>
<dbReference type="Gene3D" id="3.40.50.11060">
    <property type="entry name" value="GTPase HflX, N-terminal domain"/>
    <property type="match status" value="1"/>
</dbReference>
<keyword evidence="3 6" id="KW-0547">Nucleotide-binding</keyword>
<feature type="domain" description="Hflx-type G" evidence="10">
    <location>
        <begin position="203"/>
        <end position="371"/>
    </location>
</feature>
<dbReference type="InterPro" id="IPR025121">
    <property type="entry name" value="GTPase_HflX_N"/>
</dbReference>
<dbReference type="GO" id="GO:0005737">
    <property type="term" value="C:cytoplasm"/>
    <property type="evidence" value="ECO:0007669"/>
    <property type="project" value="UniProtKB-SubCell"/>
</dbReference>
<protein>
    <recommendedName>
        <fullName evidence="6">GTPase HflX</fullName>
    </recommendedName>
    <alternativeName>
        <fullName evidence="6">GTP-binding protein HflX</fullName>
    </alternativeName>
</protein>
<proteinExistence type="inferred from homology"/>
<dbReference type="SUPFAM" id="SSF52540">
    <property type="entry name" value="P-loop containing nucleoside triphosphate hydrolases"/>
    <property type="match status" value="1"/>
</dbReference>
<evidence type="ECO:0000256" key="8">
    <source>
        <dbReference type="PIRSR" id="PIRSR006809-2"/>
    </source>
</evidence>
<dbReference type="GO" id="GO:0003924">
    <property type="term" value="F:GTPase activity"/>
    <property type="evidence" value="ECO:0007669"/>
    <property type="project" value="UniProtKB-UniRule"/>
</dbReference>
<dbReference type="AlphaFoldDB" id="A0A6P1EFJ2"/>
<dbReference type="PANTHER" id="PTHR10229">
    <property type="entry name" value="GTP-BINDING PROTEIN HFLX"/>
    <property type="match status" value="1"/>
</dbReference>
<dbReference type="Pfam" id="PF01926">
    <property type="entry name" value="MMR_HSR1"/>
    <property type="match status" value="1"/>
</dbReference>
<dbReference type="EMBL" id="CP047121">
    <property type="protein sequence ID" value="QHB52734.1"/>
    <property type="molecule type" value="Genomic_DNA"/>
</dbReference>
<evidence type="ECO:0000256" key="1">
    <source>
        <dbReference type="ARBA" id="ARBA00022490"/>
    </source>
</evidence>
<feature type="binding site" evidence="7">
    <location>
        <begin position="209"/>
        <end position="216"/>
    </location>
    <ligand>
        <name>GTP</name>
        <dbReference type="ChEBI" id="CHEBI:37565"/>
    </ligand>
</feature>
<feature type="binding site" evidence="8">
    <location>
        <position position="243"/>
    </location>
    <ligand>
        <name>Mg(2+)</name>
        <dbReference type="ChEBI" id="CHEBI:18420"/>
    </ligand>
</feature>
<keyword evidence="5 6" id="KW-0342">GTP-binding</keyword>
<dbReference type="InterPro" id="IPR027417">
    <property type="entry name" value="P-loop_NTPase"/>
</dbReference>
<keyword evidence="1 6" id="KW-0963">Cytoplasm</keyword>
<feature type="binding site" evidence="7">
    <location>
        <begin position="263"/>
        <end position="266"/>
    </location>
    <ligand>
        <name>GTP</name>
        <dbReference type="ChEBI" id="CHEBI:37565"/>
    </ligand>
</feature>
<dbReference type="GO" id="GO:0046872">
    <property type="term" value="F:metal ion binding"/>
    <property type="evidence" value="ECO:0007669"/>
    <property type="project" value="UniProtKB-KW"/>
</dbReference>
<comment type="subunit">
    <text evidence="6">Monomer. Associates with the 50S ribosomal subunit.</text>
</comment>
<dbReference type="PIRSF" id="PIRSF006809">
    <property type="entry name" value="GTP-binding_hflX_prd"/>
    <property type="match status" value="1"/>
</dbReference>
<evidence type="ECO:0000256" key="4">
    <source>
        <dbReference type="ARBA" id="ARBA00022842"/>
    </source>
</evidence>
<dbReference type="PANTHER" id="PTHR10229:SF4">
    <property type="entry name" value="GTPASE HFLX"/>
    <property type="match status" value="1"/>
</dbReference>
<evidence type="ECO:0000256" key="7">
    <source>
        <dbReference type="PIRSR" id="PIRSR006809-1"/>
    </source>
</evidence>
<dbReference type="Pfam" id="PF13167">
    <property type="entry name" value="GTP-bdg_N"/>
    <property type="match status" value="1"/>
</dbReference>
<gene>
    <name evidence="6 11" type="primary">hflX</name>
    <name evidence="11" type="ORF">GQR93_11310</name>
</gene>
<organism evidence="11 12">
    <name type="scientific">Lentilactobacillus hilgardii</name>
    <name type="common">Lactobacillus hilgardii</name>
    <dbReference type="NCBI Taxonomy" id="1588"/>
    <lineage>
        <taxon>Bacteria</taxon>
        <taxon>Bacillati</taxon>
        <taxon>Bacillota</taxon>
        <taxon>Bacilli</taxon>
        <taxon>Lactobacillales</taxon>
        <taxon>Lactobacillaceae</taxon>
        <taxon>Lentilactobacillus</taxon>
    </lineage>
</organism>
<evidence type="ECO:0000259" key="10">
    <source>
        <dbReference type="PROSITE" id="PS51705"/>
    </source>
</evidence>
<reference evidence="11 12" key="1">
    <citation type="submission" date="2019-12" db="EMBL/GenBank/DDBJ databases">
        <title>Lactobacillus hilgardii FLUB.</title>
        <authorList>
            <person name="Gustaw K."/>
        </authorList>
    </citation>
    <scope>NUCLEOTIDE SEQUENCE [LARGE SCALE GENOMIC DNA]</scope>
    <source>
        <strain evidence="11 12">FLUB</strain>
    </source>
</reference>
<dbReference type="NCBIfam" id="TIGR03156">
    <property type="entry name" value="GTP_HflX"/>
    <property type="match status" value="1"/>
</dbReference>
<dbReference type="GeneID" id="69058959"/>
<dbReference type="GO" id="GO:0043022">
    <property type="term" value="F:ribosome binding"/>
    <property type="evidence" value="ECO:0007669"/>
    <property type="project" value="TreeGrafter"/>
</dbReference>
<feature type="binding site" evidence="8">
    <location>
        <position position="216"/>
    </location>
    <ligand>
        <name>Mg(2+)</name>
        <dbReference type="ChEBI" id="CHEBI:18420"/>
    </ligand>
</feature>
<accession>A0A6P1EFJ2</accession>
<dbReference type="InterPro" id="IPR032305">
    <property type="entry name" value="GTP-bd_M"/>
</dbReference>
<comment type="cofactor">
    <cofactor evidence="8">
        <name>Mg(2+)</name>
        <dbReference type="ChEBI" id="CHEBI:18420"/>
    </cofactor>
</comment>
<dbReference type="InterPro" id="IPR016496">
    <property type="entry name" value="GTPase_HflX"/>
</dbReference>
<dbReference type="HAMAP" id="MF_00900">
    <property type="entry name" value="GTPase_HflX"/>
    <property type="match status" value="1"/>
</dbReference>
<feature type="binding site" evidence="7">
    <location>
        <begin position="241"/>
        <end position="245"/>
    </location>
    <ligand>
        <name>GTP</name>
        <dbReference type="ChEBI" id="CHEBI:37565"/>
    </ligand>
</feature>
<feature type="compositionally biased region" description="Basic and acidic residues" evidence="9">
    <location>
        <begin position="178"/>
        <end position="201"/>
    </location>
</feature>
<evidence type="ECO:0000313" key="12">
    <source>
        <dbReference type="Proteomes" id="UP000465035"/>
    </source>
</evidence>
<dbReference type="InterPro" id="IPR042108">
    <property type="entry name" value="GTPase_HflX_N_sf"/>
</dbReference>
<dbReference type="Gene3D" id="6.10.250.2860">
    <property type="match status" value="1"/>
</dbReference>
<evidence type="ECO:0000313" key="11">
    <source>
        <dbReference type="EMBL" id="QHB52734.1"/>
    </source>
</evidence>
<keyword evidence="2 8" id="KW-0479">Metal-binding</keyword>
<evidence type="ECO:0000256" key="9">
    <source>
        <dbReference type="SAM" id="MobiDB-lite"/>
    </source>
</evidence>
<dbReference type="FunFam" id="3.40.50.11060:FF:000001">
    <property type="entry name" value="GTPase HflX"/>
    <property type="match status" value="1"/>
</dbReference>